<evidence type="ECO:0000313" key="2">
    <source>
        <dbReference type="Proteomes" id="UP000281915"/>
    </source>
</evidence>
<comment type="caution">
    <text evidence="1">The sequence shown here is derived from an EMBL/GenBank/DDBJ whole genome shotgun (WGS) entry which is preliminary data.</text>
</comment>
<proteinExistence type="predicted"/>
<gene>
    <name evidence="1" type="ORF">EDM58_10985</name>
</gene>
<accession>A0A3M8CS59</accession>
<dbReference type="EMBL" id="RHHT01000023">
    <property type="protein sequence ID" value="RNB78622.1"/>
    <property type="molecule type" value="Genomic_DNA"/>
</dbReference>
<sequence>MKLIIHEQEIKAYFEGLRQLIWGGSSKPKPPVEEPPCPPEKSEFRKVLQGYLHQSIEIATDAGSLAGVLREVGDDYVEINEPGGTQVIVPLGQINYVQAL</sequence>
<dbReference type="AlphaFoldDB" id="A0A3M8CS59"/>
<dbReference type="Proteomes" id="UP000281915">
    <property type="component" value="Unassembled WGS sequence"/>
</dbReference>
<evidence type="ECO:0000313" key="1">
    <source>
        <dbReference type="EMBL" id="RNB78622.1"/>
    </source>
</evidence>
<reference evidence="1 2" key="1">
    <citation type="submission" date="2018-10" db="EMBL/GenBank/DDBJ databases">
        <title>Phylogenomics of Brevibacillus.</title>
        <authorList>
            <person name="Dunlap C."/>
        </authorList>
    </citation>
    <scope>NUCLEOTIDE SEQUENCE [LARGE SCALE GENOMIC DNA]</scope>
    <source>
        <strain evidence="1 2">JCM 15085</strain>
    </source>
</reference>
<name>A0A3M8CS59_9BACL</name>
<organism evidence="1 2">
    <name type="scientific">Brevibacillus panacihumi</name>
    <dbReference type="NCBI Taxonomy" id="497735"/>
    <lineage>
        <taxon>Bacteria</taxon>
        <taxon>Bacillati</taxon>
        <taxon>Bacillota</taxon>
        <taxon>Bacilli</taxon>
        <taxon>Bacillales</taxon>
        <taxon>Paenibacillaceae</taxon>
        <taxon>Brevibacillus</taxon>
    </lineage>
</organism>
<protein>
    <submittedName>
        <fullName evidence="1">DUF2642 domain-containing protein</fullName>
    </submittedName>
</protein>
<dbReference type="RefSeq" id="WP_122913377.1">
    <property type="nucleotide sequence ID" value="NZ_RHHT01000023.1"/>
</dbReference>